<evidence type="ECO:0000313" key="4">
    <source>
        <dbReference type="Proteomes" id="UP000002494"/>
    </source>
</evidence>
<organism evidence="2">
    <name type="scientific">Rattus norvegicus</name>
    <name type="common">Rat</name>
    <dbReference type="NCBI Taxonomy" id="10116"/>
    <lineage>
        <taxon>Eukaryota</taxon>
        <taxon>Metazoa</taxon>
        <taxon>Chordata</taxon>
        <taxon>Craniata</taxon>
        <taxon>Vertebrata</taxon>
        <taxon>Euteleostomi</taxon>
        <taxon>Mammalia</taxon>
        <taxon>Eutheria</taxon>
        <taxon>Euarchontoglires</taxon>
        <taxon>Glires</taxon>
        <taxon>Rodentia</taxon>
        <taxon>Myomorpha</taxon>
        <taxon>Muroidea</taxon>
        <taxon>Muridae</taxon>
        <taxon>Murinae</taxon>
        <taxon>Rattus</taxon>
    </lineage>
</organism>
<dbReference type="Bgee" id="ENSRNOG00000059195">
    <property type="expression patterns" value="Expressed in liver and 5 other cell types or tissues"/>
</dbReference>
<feature type="region of interest" description="Disordered" evidence="1">
    <location>
        <begin position="16"/>
        <end position="37"/>
    </location>
</feature>
<proteinExistence type="evidence at transcript level"/>
<dbReference type="HOGENOM" id="CLU_2346155_0_0_1"/>
<reference evidence="3" key="3">
    <citation type="submission" date="2025-05" db="UniProtKB">
        <authorList>
            <consortium name="Ensembl"/>
        </authorList>
    </citation>
    <scope>IDENTIFICATION</scope>
    <source>
        <strain evidence="3">Brown Norway</strain>
    </source>
</reference>
<protein>
    <submittedName>
        <fullName evidence="2">LRRGT00064</fullName>
    </submittedName>
</protein>
<dbReference type="RGD" id="15012382">
    <property type="gene designation" value="AABR07060591.1"/>
</dbReference>
<evidence type="ECO:0000313" key="5">
    <source>
        <dbReference type="RGD" id="15012382"/>
    </source>
</evidence>
<keyword evidence="4" id="KW-1185">Reference proteome</keyword>
<accession>Q6TUI0</accession>
<dbReference type="Proteomes" id="UP000002494">
    <property type="component" value="Chromosome 4"/>
</dbReference>
<dbReference type="AGR" id="RGD:15012382"/>
<name>Q6TUI0_RAT</name>
<dbReference type="EMBL" id="AY387050">
    <property type="protein sequence ID" value="AAQ91020.1"/>
    <property type="molecule type" value="mRNA"/>
</dbReference>
<dbReference type="Ensembl" id="ENSRNOT00000078254.3">
    <property type="protein sequence ID" value="ENSRNOP00000070423.1"/>
    <property type="gene ID" value="ENSRNOG00000059195.3"/>
</dbReference>
<evidence type="ECO:0000256" key="1">
    <source>
        <dbReference type="SAM" id="MobiDB-lite"/>
    </source>
</evidence>
<reference evidence="3 4" key="2">
    <citation type="journal article" date="2004" name="Nature">
        <title>Genome sequence of the Brown Norway rat yields insights into mammalian evolution.</title>
        <authorList>
            <consortium name="Rat Genome Sequencing Project Consortium"/>
            <person name="Gibbs R.A."/>
            <person name="Weinstock G.M."/>
            <person name="Metzker M.L."/>
            <person name="Muzny D.M."/>
            <person name="Sodergren E.J."/>
            <person name="Scherer S."/>
            <person name="Scott G."/>
            <person name="Steffen D."/>
            <person name="Worley K.C."/>
            <person name="Burch P.E."/>
            <person name="Okwuonu G."/>
            <person name="Hines S."/>
            <person name="Lewis L."/>
            <person name="Deramo C."/>
            <person name="Delgado O."/>
            <person name="Dugan-Rocha S."/>
            <person name="Miner G."/>
            <person name="Morgan M."/>
            <person name="Hawes A."/>
            <person name="Gill R."/>
            <person name="Holt R.A."/>
            <person name="Adams M.D."/>
            <person name="Amanatides P.G."/>
            <person name="Baden-Tillson H."/>
            <person name="Barnstead M."/>
            <person name="Chin S."/>
            <person name="Evans C.A."/>
            <person name="Ferriera S."/>
            <person name="Fosler C."/>
            <person name="Glodek A."/>
            <person name="Gu Z."/>
            <person name="Jennings D."/>
            <person name="Kraft C.L."/>
            <person name="Nguyen T."/>
            <person name="Pfannkoch C.M."/>
            <person name="Sitter C."/>
            <person name="Sutton G.G."/>
            <person name="Venter J.C."/>
            <person name="Woodage T."/>
            <person name="Smith D."/>
            <person name="Lee H.-M."/>
            <person name="Gustafson E."/>
            <person name="Cahill P."/>
            <person name="Kana A."/>
            <person name="Doucette-Stamm L."/>
            <person name="Weinstock K."/>
            <person name="Fechtel K."/>
            <person name="Weiss R.B."/>
            <person name="Dunn D.M."/>
            <person name="Green E.D."/>
            <person name="Blakesley R.W."/>
            <person name="Bouffard G.G."/>
            <person name="De Jong P.J."/>
            <person name="Osoegawa K."/>
            <person name="Zhu B."/>
            <person name="Marra M."/>
            <person name="Schein J."/>
            <person name="Bosdet I."/>
            <person name="Fjell C."/>
            <person name="Jones S."/>
            <person name="Krzywinski M."/>
            <person name="Mathewson C."/>
            <person name="Siddiqui A."/>
            <person name="Wye N."/>
            <person name="McPherson J."/>
            <person name="Zhao S."/>
            <person name="Fraser C.M."/>
            <person name="Shetty J."/>
            <person name="Shatsman S."/>
            <person name="Geer K."/>
            <person name="Chen Y."/>
            <person name="Abramzon S."/>
            <person name="Nierman W.C."/>
            <person name="Havlak P.H."/>
            <person name="Chen R."/>
            <person name="Durbin K.J."/>
            <person name="Egan A."/>
            <person name="Ren Y."/>
            <person name="Song X.-Z."/>
            <person name="Li B."/>
            <person name="Liu Y."/>
            <person name="Qin X."/>
            <person name="Cawley S."/>
            <person name="Cooney A.J."/>
            <person name="D'Souza L.M."/>
            <person name="Martin K."/>
            <person name="Wu J.Q."/>
            <person name="Gonzalez-Garay M.L."/>
            <person name="Jackson A.R."/>
            <person name="Kalafus K.J."/>
            <person name="McLeod M.P."/>
            <person name="Milosavljevic A."/>
            <person name="Virk D."/>
            <person name="Volkov A."/>
            <person name="Wheeler D.A."/>
            <person name="Zhang Z."/>
            <person name="Bailey J.A."/>
            <person name="Eichler E.E."/>
            <person name="Tuzun E."/>
            <person name="Birney E."/>
            <person name="Mongin E."/>
            <person name="Ureta-Vidal A."/>
            <person name="Woodwark C."/>
            <person name="Zdobnov E."/>
            <person name="Bork P."/>
            <person name="Suyama M."/>
            <person name="Torrents D."/>
            <person name="Alexandersson M."/>
            <person name="Trask B.J."/>
            <person name="Young J.M."/>
            <person name="Huang H."/>
            <person name="Wang H."/>
            <person name="Xing H."/>
            <person name="Daniels S."/>
            <person name="Gietzen D."/>
            <person name="Schmidt J."/>
            <person name="Stevens K."/>
            <person name="Vitt U."/>
            <person name="Wingrove J."/>
            <person name="Camara F."/>
            <person name="Mar Alba M."/>
            <person name="Abril J.F."/>
            <person name="Guigo R."/>
            <person name="Smit A."/>
            <person name="Dubchak I."/>
            <person name="Rubin E.M."/>
            <person name="Couronne O."/>
            <person name="Poliakov A."/>
            <person name="Huebner N."/>
            <person name="Ganten D."/>
            <person name="Goesele C."/>
            <person name="Hummel O."/>
            <person name="Kreitler T."/>
            <person name="Lee Y.-A."/>
            <person name="Monti J."/>
            <person name="Schulz H."/>
            <person name="Zimdahl H."/>
            <person name="Himmelbauer H."/>
            <person name="Lehrach H."/>
            <person name="Jacob H.J."/>
            <person name="Bromberg S."/>
            <person name="Gullings-Handley J."/>
            <person name="Jensen-Seaman M.I."/>
            <person name="Kwitek A.E."/>
            <person name="Lazar J."/>
            <person name="Pasko D."/>
            <person name="Tonellato P.J."/>
            <person name="Twigger S."/>
            <person name="Ponting C.P."/>
            <person name="Duarte J.M."/>
            <person name="Rice S."/>
            <person name="Goodstadt L."/>
            <person name="Beatson S.A."/>
            <person name="Emes R.D."/>
            <person name="Winter E.E."/>
            <person name="Webber C."/>
            <person name="Brandt P."/>
            <person name="Nyakatura G."/>
            <person name="Adetobi M."/>
            <person name="Chiaromonte F."/>
            <person name="Elnitski L."/>
            <person name="Eswara P."/>
            <person name="Hardison R.C."/>
            <person name="Hou M."/>
            <person name="Kolbe D."/>
            <person name="Makova K."/>
            <person name="Miller W."/>
            <person name="Nekrutenko A."/>
            <person name="Riemer C."/>
            <person name="Schwartz S."/>
            <person name="Taylor J."/>
            <person name="Yang S."/>
            <person name="Zhang Y."/>
            <person name="Lindpaintner K."/>
            <person name="Andrews T.D."/>
            <person name="Caccamo M."/>
            <person name="Clamp M."/>
            <person name="Clarke L."/>
            <person name="Curwen V."/>
            <person name="Durbin R.M."/>
            <person name="Eyras E."/>
            <person name="Searle S.M."/>
            <person name="Cooper G.M."/>
            <person name="Batzoglou S."/>
            <person name="Brudno M."/>
            <person name="Sidow A."/>
            <person name="Stone E.A."/>
            <person name="Payseur B.A."/>
            <person name="Bourque G."/>
            <person name="Lopez-Otin C."/>
            <person name="Puente X.S."/>
            <person name="Chakrabarti K."/>
            <person name="Chatterji S."/>
            <person name="Dewey C."/>
            <person name="Pachter L."/>
            <person name="Bray N."/>
            <person name="Yap V.B."/>
            <person name="Caspi A."/>
            <person name="Tesler G."/>
            <person name="Pevzner P.A."/>
            <person name="Haussler D."/>
            <person name="Roskin K.M."/>
            <person name="Baertsch R."/>
            <person name="Clawson H."/>
            <person name="Furey T.S."/>
            <person name="Hinrichs A.S."/>
            <person name="Karolchik D."/>
            <person name="Kent W.J."/>
            <person name="Rosenbloom K.R."/>
            <person name="Trumbower H."/>
            <person name="Weirauch M."/>
            <person name="Cooper D.N."/>
            <person name="Stenson P.D."/>
            <person name="Ma B."/>
            <person name="Brent M."/>
            <person name="Arumugam M."/>
            <person name="Shteynberg D."/>
            <person name="Copley R.R."/>
            <person name="Taylor M.S."/>
            <person name="Riethman H."/>
            <person name="Mudunuri U."/>
            <person name="Peterson J."/>
            <person name="Guyer M."/>
            <person name="Felsenfeld A."/>
            <person name="Old S."/>
            <person name="Mockrin S."/>
            <person name="Collins F.S."/>
        </authorList>
    </citation>
    <scope>NUCLEOTIDE SEQUENCE [LARGE SCALE GENOMIC DNA]</scope>
    <source>
        <strain evidence="3 4">Brown Norway</strain>
    </source>
</reference>
<gene>
    <name evidence="3 5" type="primary">AABR07060591.1</name>
</gene>
<feature type="compositionally biased region" description="Polar residues" evidence="1">
    <location>
        <begin position="22"/>
        <end position="33"/>
    </location>
</feature>
<evidence type="ECO:0000313" key="2">
    <source>
        <dbReference type="EMBL" id="AAQ91020.1"/>
    </source>
</evidence>
<reference evidence="2" key="1">
    <citation type="submission" date="2003-09" db="EMBL/GenBank/DDBJ databases">
        <title>Liver regeneration after PH.</title>
        <authorList>
            <person name="Xu C.S."/>
            <person name="Chang C.F."/>
            <person name="Han H.P."/>
            <person name="Wang G.P."/>
            <person name="Chai L.Q."/>
            <person name="Yuan J.Y."/>
            <person name="Yang K.J."/>
            <person name="Zhao L.F."/>
            <person name="Ma H."/>
            <person name="Wang L."/>
            <person name="Wang S.F."/>
            <person name="Xing X.K."/>
            <person name="Shen G.M."/>
            <person name="Shi J.B."/>
            <person name="Rahman S."/>
            <person name="Wang Q.N."/>
            <person name="Zhang J.B."/>
        </authorList>
    </citation>
    <scope>NUCLEOTIDE SEQUENCE</scope>
    <source>
        <strain evidence="2">Sprague-Dawley</strain>
    </source>
</reference>
<dbReference type="AlphaFoldDB" id="Q6TUI0"/>
<evidence type="ECO:0000313" key="3">
    <source>
        <dbReference type="Ensembl" id="ENSRNOP00000070423.1"/>
    </source>
</evidence>
<sequence>MSVNCRTLRLVKRAGLHLSKGSPASQKGSSVQPANKHFNRIQGLRAAELPHLQSQSPSLIALRTLRGDLTQQLLQWSRSMPKNREGFYRHLFRAHFN</sequence>